<comment type="caution">
    <text evidence="1">The sequence shown here is derived from an EMBL/GenBank/DDBJ whole genome shotgun (WGS) entry which is preliminary data.</text>
</comment>
<proteinExistence type="predicted"/>
<evidence type="ECO:0000313" key="2">
    <source>
        <dbReference type="Proteomes" id="UP000231434"/>
    </source>
</evidence>
<protein>
    <recommendedName>
        <fullName evidence="3">Nucleotidyl transferase AbiEii/AbiGii toxin family protein</fullName>
    </recommendedName>
</protein>
<dbReference type="Proteomes" id="UP000231434">
    <property type="component" value="Unassembled WGS sequence"/>
</dbReference>
<name>A0A2M8KK14_9BACT</name>
<organism evidence="1 2">
    <name type="scientific">Candidatus Roizmanbacteria bacterium CG10_big_fil_rev_8_21_14_0_10_36_26</name>
    <dbReference type="NCBI Taxonomy" id="1974851"/>
    <lineage>
        <taxon>Bacteria</taxon>
        <taxon>Candidatus Roizmaniibacteriota</taxon>
    </lineage>
</organism>
<reference evidence="2" key="1">
    <citation type="submission" date="2017-09" db="EMBL/GenBank/DDBJ databases">
        <title>Depth-based differentiation of microbial function through sediment-hosted aquifers and enrichment of novel symbionts in the deep terrestrial subsurface.</title>
        <authorList>
            <person name="Probst A.J."/>
            <person name="Ladd B."/>
            <person name="Jarett J.K."/>
            <person name="Geller-Mcgrath D.E."/>
            <person name="Sieber C.M.K."/>
            <person name="Emerson J.B."/>
            <person name="Anantharaman K."/>
            <person name="Thomas B.C."/>
            <person name="Malmstrom R."/>
            <person name="Stieglmeier M."/>
            <person name="Klingl A."/>
            <person name="Woyke T."/>
            <person name="Ryan C.M."/>
            <person name="Banfield J.F."/>
        </authorList>
    </citation>
    <scope>NUCLEOTIDE SEQUENCE [LARGE SCALE GENOMIC DNA]</scope>
</reference>
<dbReference type="SUPFAM" id="SSF81301">
    <property type="entry name" value="Nucleotidyltransferase"/>
    <property type="match status" value="1"/>
</dbReference>
<dbReference type="EMBL" id="PFEB01000051">
    <property type="protein sequence ID" value="PJE60244.1"/>
    <property type="molecule type" value="Genomic_DNA"/>
</dbReference>
<evidence type="ECO:0008006" key="3">
    <source>
        <dbReference type="Google" id="ProtNLM"/>
    </source>
</evidence>
<accession>A0A2M8KK14</accession>
<dbReference type="Gene3D" id="3.30.460.40">
    <property type="match status" value="1"/>
</dbReference>
<evidence type="ECO:0000313" key="1">
    <source>
        <dbReference type="EMBL" id="PJE60244.1"/>
    </source>
</evidence>
<dbReference type="AlphaFoldDB" id="A0A2M8KK14"/>
<gene>
    <name evidence="1" type="ORF">COU86_05345</name>
</gene>
<dbReference type="InterPro" id="IPR043519">
    <property type="entry name" value="NT_sf"/>
</dbReference>
<sequence>MNSFYQSIVTEKSWKMLQMLKKNIDFILIGGWAVYLYAKTLKSKDIDIIVDYQELDKIKKNFQLIKNDRLRKYEIKKEGIDINIYLPYFSDLGLPVEKLIKHQDRNQGFTILKKEVLLVTKLKAYQGRGVTIKGVKDKIDIISLVLLPDFDFDFWRNFIKKERISVYSELIDKILLEIKEVPELNLNQHAFAKKKKEIIKKFSMQKNY</sequence>